<sequence>MTDPDHYLAVHVSCHTDDLTLRDFRKVDELYVSNSSVSDISDFFDSSSKLDSVVFTDCDFSKLPQTQAIYLKDYHGKKILSYEEKKKYMQDY</sequence>
<evidence type="ECO:0000313" key="2">
    <source>
        <dbReference type="Proteomes" id="UP000184510"/>
    </source>
</evidence>
<organism evidence="1 2">
    <name type="scientific">Rubritalea squalenifaciens DSM 18772</name>
    <dbReference type="NCBI Taxonomy" id="1123071"/>
    <lineage>
        <taxon>Bacteria</taxon>
        <taxon>Pseudomonadati</taxon>
        <taxon>Verrucomicrobiota</taxon>
        <taxon>Verrucomicrobiia</taxon>
        <taxon>Verrucomicrobiales</taxon>
        <taxon>Rubritaleaceae</taxon>
        <taxon>Rubritalea</taxon>
    </lineage>
</organism>
<dbReference type="AlphaFoldDB" id="A0A1M6B405"/>
<dbReference type="Proteomes" id="UP000184510">
    <property type="component" value="Unassembled WGS sequence"/>
</dbReference>
<dbReference type="EMBL" id="FQYR01000002">
    <property type="protein sequence ID" value="SHI43474.1"/>
    <property type="molecule type" value="Genomic_DNA"/>
</dbReference>
<name>A0A1M6B405_9BACT</name>
<evidence type="ECO:0000313" key="1">
    <source>
        <dbReference type="EMBL" id="SHI43474.1"/>
    </source>
</evidence>
<accession>A0A1M6B405</accession>
<dbReference type="STRING" id="1123071.SAMN02745181_0113"/>
<keyword evidence="2" id="KW-1185">Reference proteome</keyword>
<dbReference type="InParanoid" id="A0A1M6B405"/>
<proteinExistence type="predicted"/>
<reference evidence="1 2" key="1">
    <citation type="submission" date="2016-11" db="EMBL/GenBank/DDBJ databases">
        <authorList>
            <person name="Jaros S."/>
            <person name="Januszkiewicz K."/>
            <person name="Wedrychowicz H."/>
        </authorList>
    </citation>
    <scope>NUCLEOTIDE SEQUENCE [LARGE SCALE GENOMIC DNA]</scope>
    <source>
        <strain evidence="1 2">DSM 18772</strain>
    </source>
</reference>
<protein>
    <submittedName>
        <fullName evidence="1">Uncharacterized protein</fullName>
    </submittedName>
</protein>
<gene>
    <name evidence="1" type="ORF">SAMN02745181_0113</name>
</gene>